<name>A0A3A3Z652_9ACTN</name>
<reference evidence="2 3" key="1">
    <citation type="submission" date="2018-09" db="EMBL/GenBank/DDBJ databases">
        <title>YIM 75000 draft genome.</title>
        <authorList>
            <person name="Tang S."/>
            <person name="Feng Y."/>
        </authorList>
    </citation>
    <scope>NUCLEOTIDE SEQUENCE [LARGE SCALE GENOMIC DNA]</scope>
    <source>
        <strain evidence="2 3">YIM 75000</strain>
    </source>
</reference>
<feature type="region of interest" description="Disordered" evidence="1">
    <location>
        <begin position="263"/>
        <end position="283"/>
    </location>
</feature>
<dbReference type="AlphaFoldDB" id="A0A3A3Z652"/>
<comment type="caution">
    <text evidence="2">The sequence shown here is derived from an EMBL/GenBank/DDBJ whole genome shotgun (WGS) entry which is preliminary data.</text>
</comment>
<sequence length="358" mass="38288">MHTRGPVTLAWLSRTVVPVVRRLREQGAGTVYLRRGWRHGPHVDVVARDPRGAAVDWPALAVRLDAGPLDPAQALDEADYLDSARELGRLEDVPPPYLPLRPHGCVELLDAPAAASGDPRLDGLREVVANALCPVVVDTVDELAGHPDRGVERLAEAFAAVADTHALGAAYGVFSLRSHAEAFLAWTRPSRDLRPAFRERAARDAAVLRPVVERRLAGAPGPSGAAWRTALAYGQGVLDAAVAEGRLTNDLLDSVTAGVDQARLGPPGAATSGPAGPSPDSDFHRDVEASGVVAAPTEWFAAYRLLVNLFYQQLPLLTVSPLQRAYTCFAVAEAVDEVLGIPWQERLVREQLVQGGAR</sequence>
<dbReference type="OrthoDB" id="70280at2"/>
<evidence type="ECO:0000313" key="3">
    <source>
        <dbReference type="Proteomes" id="UP000265614"/>
    </source>
</evidence>
<evidence type="ECO:0008006" key="4">
    <source>
        <dbReference type="Google" id="ProtNLM"/>
    </source>
</evidence>
<feature type="compositionally biased region" description="Low complexity" evidence="1">
    <location>
        <begin position="265"/>
        <end position="280"/>
    </location>
</feature>
<accession>A0A3A3Z652</accession>
<proteinExistence type="predicted"/>
<evidence type="ECO:0000256" key="1">
    <source>
        <dbReference type="SAM" id="MobiDB-lite"/>
    </source>
</evidence>
<protein>
    <recommendedName>
        <fullName evidence="4">Thiopeptide-type bacteriocin biosynthesis domain-containing protein</fullName>
    </recommendedName>
</protein>
<dbReference type="Proteomes" id="UP000265614">
    <property type="component" value="Unassembled WGS sequence"/>
</dbReference>
<gene>
    <name evidence="2" type="ORF">D5H78_04650</name>
</gene>
<dbReference type="EMBL" id="QZEZ01000001">
    <property type="protein sequence ID" value="RJK98463.1"/>
    <property type="molecule type" value="Genomic_DNA"/>
</dbReference>
<organism evidence="2 3">
    <name type="scientific">Vallicoccus soli</name>
    <dbReference type="NCBI Taxonomy" id="2339232"/>
    <lineage>
        <taxon>Bacteria</taxon>
        <taxon>Bacillati</taxon>
        <taxon>Actinomycetota</taxon>
        <taxon>Actinomycetes</taxon>
        <taxon>Motilibacterales</taxon>
        <taxon>Vallicoccaceae</taxon>
        <taxon>Vallicoccus</taxon>
    </lineage>
</organism>
<keyword evidence="3" id="KW-1185">Reference proteome</keyword>
<evidence type="ECO:0000313" key="2">
    <source>
        <dbReference type="EMBL" id="RJK98463.1"/>
    </source>
</evidence>